<evidence type="ECO:0000259" key="7">
    <source>
        <dbReference type="Pfam" id="PF07992"/>
    </source>
</evidence>
<feature type="compositionally biased region" description="Low complexity" evidence="6">
    <location>
        <begin position="337"/>
        <end position="346"/>
    </location>
</feature>
<sequence length="397" mass="43984">MAEIRVVILGSGWAGFTVARTLDPSKFQAVVVSPRSYFAFTPLLASTAVGTLEFRTALEPVRSRRTKVDFFQGWADDVDFKNKSITIEEAVDDPTQGMALTTDRHAGETKEQREAEKKKEVAKGRMFDLTYDKLVVTVGCYSQTFNTPGVREHAYFLKDVGDARKIRNRLLACFEGAALPTTSEEMRRQLLHFAVVGGGPTGIEFSAELHDLINEDMAKIYPELIKYHKITVYDVAEKVLPMFDEKLAGYAMQKFKREGIDIKTSHHVEELSTGAPVERSASDNVDDYRLFTLKIKEEGAIGVGMCVWRLMQNPFVAHALDGVREAPSNLRLLESDSPSSSSSTTPSSPPTKWKLQKTPNQAPSSPTTSRVELVPRHFSSSPLSDPPDVFALGDCAS</sequence>
<evidence type="ECO:0000256" key="4">
    <source>
        <dbReference type="ARBA" id="ARBA00023002"/>
    </source>
</evidence>
<dbReference type="Gene3D" id="3.50.50.100">
    <property type="match status" value="1"/>
</dbReference>
<dbReference type="GeneID" id="5970546"/>
<protein>
    <recommendedName>
        <fullName evidence="7">FAD/NAD(P)-binding domain-containing protein</fullName>
    </recommendedName>
</protein>
<dbReference type="InterPro" id="IPR036188">
    <property type="entry name" value="FAD/NAD-bd_sf"/>
</dbReference>
<proteinExistence type="inferred from homology"/>
<dbReference type="InParanoid" id="Q0UYQ9"/>
<dbReference type="AlphaFoldDB" id="Q0UYQ9"/>
<evidence type="ECO:0000313" key="8">
    <source>
        <dbReference type="EMBL" id="EAT89836.2"/>
    </source>
</evidence>
<comment type="similarity">
    <text evidence="1">Belongs to the NADH dehydrogenase family.</text>
</comment>
<evidence type="ECO:0000313" key="9">
    <source>
        <dbReference type="Proteomes" id="UP000001055"/>
    </source>
</evidence>
<keyword evidence="3" id="KW-0274">FAD</keyword>
<evidence type="ECO:0000256" key="3">
    <source>
        <dbReference type="ARBA" id="ARBA00022827"/>
    </source>
</evidence>
<dbReference type="GO" id="GO:0005739">
    <property type="term" value="C:mitochondrion"/>
    <property type="evidence" value="ECO:0000318"/>
    <property type="project" value="GO_Central"/>
</dbReference>
<gene>
    <name evidence="8" type="ORF">SNOG_03105</name>
</gene>
<dbReference type="GO" id="GO:0016491">
    <property type="term" value="F:oxidoreductase activity"/>
    <property type="evidence" value="ECO:0000318"/>
    <property type="project" value="GO_Central"/>
</dbReference>
<keyword evidence="2" id="KW-0285">Flavoprotein</keyword>
<evidence type="ECO:0000256" key="2">
    <source>
        <dbReference type="ARBA" id="ARBA00022630"/>
    </source>
</evidence>
<feature type="region of interest" description="Disordered" evidence="6">
    <location>
        <begin position="332"/>
        <end position="397"/>
    </location>
</feature>
<feature type="compositionally biased region" description="Polar residues" evidence="6">
    <location>
        <begin position="357"/>
        <end position="370"/>
    </location>
</feature>
<dbReference type="PANTHER" id="PTHR43706:SF17">
    <property type="entry name" value="NADH DEHYDROGENASE (EUROFUNG)"/>
    <property type="match status" value="1"/>
</dbReference>
<keyword evidence="5" id="KW-0520">NAD</keyword>
<dbReference type="EMBL" id="CH445328">
    <property type="protein sequence ID" value="EAT89836.2"/>
    <property type="molecule type" value="Genomic_DNA"/>
</dbReference>
<name>Q0UYQ9_PHANO</name>
<dbReference type="KEGG" id="pno:SNOG_03105"/>
<reference evidence="9" key="1">
    <citation type="journal article" date="2007" name="Plant Cell">
        <title>Dothideomycete-plant interactions illuminated by genome sequencing and EST analysis of the wheat pathogen Stagonospora nodorum.</title>
        <authorList>
            <person name="Hane J.K."/>
            <person name="Lowe R.G."/>
            <person name="Solomon P.S."/>
            <person name="Tan K.C."/>
            <person name="Schoch C.L."/>
            <person name="Spatafora J.W."/>
            <person name="Crous P.W."/>
            <person name="Kodira C."/>
            <person name="Birren B.W."/>
            <person name="Galagan J.E."/>
            <person name="Torriani S.F."/>
            <person name="McDonald B.A."/>
            <person name="Oliver R.P."/>
        </authorList>
    </citation>
    <scope>NUCLEOTIDE SEQUENCE [LARGE SCALE GENOMIC DNA]</scope>
    <source>
        <strain evidence="9">SN15 / ATCC MYA-4574 / FGSC 10173</strain>
    </source>
</reference>
<evidence type="ECO:0000256" key="1">
    <source>
        <dbReference type="ARBA" id="ARBA00005272"/>
    </source>
</evidence>
<dbReference type="RefSeq" id="XP_001793689.1">
    <property type="nucleotide sequence ID" value="XM_001793637.1"/>
</dbReference>
<dbReference type="GO" id="GO:0003954">
    <property type="term" value="F:NADH dehydrogenase activity"/>
    <property type="evidence" value="ECO:0007669"/>
    <property type="project" value="InterPro"/>
</dbReference>
<dbReference type="PANTHER" id="PTHR43706">
    <property type="entry name" value="NADH DEHYDROGENASE"/>
    <property type="match status" value="1"/>
</dbReference>
<dbReference type="InterPro" id="IPR023753">
    <property type="entry name" value="FAD/NAD-binding_dom"/>
</dbReference>
<dbReference type="eggNOG" id="KOG2495">
    <property type="taxonomic scope" value="Eukaryota"/>
</dbReference>
<dbReference type="STRING" id="321614.Q0UYQ9"/>
<evidence type="ECO:0000256" key="6">
    <source>
        <dbReference type="SAM" id="MobiDB-lite"/>
    </source>
</evidence>
<dbReference type="Pfam" id="PF07992">
    <property type="entry name" value="Pyr_redox_2"/>
    <property type="match status" value="1"/>
</dbReference>
<dbReference type="InterPro" id="IPR045024">
    <property type="entry name" value="NDH-2"/>
</dbReference>
<dbReference type="PRINTS" id="PR00368">
    <property type="entry name" value="FADPNR"/>
</dbReference>
<feature type="domain" description="FAD/NAD(P)-binding" evidence="7">
    <location>
        <begin position="5"/>
        <end position="276"/>
    </location>
</feature>
<dbReference type="Proteomes" id="UP000001055">
    <property type="component" value="Unassembled WGS sequence"/>
</dbReference>
<organism evidence="8 9">
    <name type="scientific">Phaeosphaeria nodorum (strain SN15 / ATCC MYA-4574 / FGSC 10173)</name>
    <name type="common">Glume blotch fungus</name>
    <name type="synonym">Parastagonospora nodorum</name>
    <dbReference type="NCBI Taxonomy" id="321614"/>
    <lineage>
        <taxon>Eukaryota</taxon>
        <taxon>Fungi</taxon>
        <taxon>Dikarya</taxon>
        <taxon>Ascomycota</taxon>
        <taxon>Pezizomycotina</taxon>
        <taxon>Dothideomycetes</taxon>
        <taxon>Pleosporomycetidae</taxon>
        <taxon>Pleosporales</taxon>
        <taxon>Pleosporineae</taxon>
        <taxon>Phaeosphaeriaceae</taxon>
        <taxon>Parastagonospora</taxon>
    </lineage>
</organism>
<accession>Q0UYQ9</accession>
<keyword evidence="4" id="KW-0560">Oxidoreductase</keyword>
<dbReference type="SUPFAM" id="SSF51905">
    <property type="entry name" value="FAD/NAD(P)-binding domain"/>
    <property type="match status" value="1"/>
</dbReference>
<dbReference type="VEuPathDB" id="FungiDB:JI435_031050"/>
<evidence type="ECO:0000256" key="5">
    <source>
        <dbReference type="ARBA" id="ARBA00023027"/>
    </source>
</evidence>
<dbReference type="HOGENOM" id="CLU_021377_1_2_1"/>